<name>A0ABM5VQ48_THEA5</name>
<keyword evidence="2" id="KW-1185">Reference proteome</keyword>
<dbReference type="RefSeq" id="WP_003049733.1">
    <property type="nucleotide sequence ID" value="NZ_CP010825.1"/>
</dbReference>
<proteinExistence type="predicted"/>
<accession>A0ABM5VQ48</accession>
<dbReference type="Proteomes" id="UP000058660">
    <property type="component" value="Plasmid pTA69"/>
</dbReference>
<protein>
    <submittedName>
        <fullName evidence="1">Uncharacterized protein</fullName>
    </submittedName>
</protein>
<evidence type="ECO:0000313" key="1">
    <source>
        <dbReference type="EMBL" id="ALJ92300.1"/>
    </source>
</evidence>
<gene>
    <name evidence="1" type="ORF">TO73_2771</name>
</gene>
<reference evidence="2" key="1">
    <citation type="journal article" date="2015" name="PLoS ONE">
        <title>Complete Genome Sequence of Thermus aquaticus Y51MC23.</title>
        <authorList>
            <person name="Brumm P.J."/>
            <person name="Monsma S."/>
            <person name="Keough B."/>
            <person name="Jasinovica S."/>
            <person name="Ferguson E."/>
            <person name="Schoenfeld T."/>
            <person name="Lodes M."/>
            <person name="Mead D.A."/>
        </authorList>
    </citation>
    <scope>NUCLEOTIDE SEQUENCE [LARGE SCALE GENOMIC DNA]</scope>
    <source>
        <strain evidence="2">BAA-2747 / Y51MC23</strain>
    </source>
</reference>
<sequence length="150" mass="17006">MIGETREGWLCFLDANDYHAFVVLVEEEPARRAYALYREGRVLEAARALKEATAVAYEVPDELWTSVLYEAVPDMAWRARGMPLREEQIVNERPGEAVLFLRGEPYEEAKMPVAVLSGIGWDHGGRTELHYTLTIDEELLGMDPIEGLPE</sequence>
<evidence type="ECO:0000313" key="2">
    <source>
        <dbReference type="Proteomes" id="UP000058660"/>
    </source>
</evidence>
<keyword evidence="1" id="KW-0614">Plasmid</keyword>
<organism evidence="1 2">
    <name type="scientific">Thermus aquaticus (strain ATCC BAA-2747 / Y51MC23)</name>
    <dbReference type="NCBI Taxonomy" id="498848"/>
    <lineage>
        <taxon>Bacteria</taxon>
        <taxon>Thermotogati</taxon>
        <taxon>Deinococcota</taxon>
        <taxon>Deinococci</taxon>
        <taxon>Thermales</taxon>
        <taxon>Thermaceae</taxon>
        <taxon>Thermus</taxon>
    </lineage>
</organism>
<geneLocation type="plasmid" evidence="1 2">
    <name>pTA69</name>
</geneLocation>
<dbReference type="EMBL" id="CP010825">
    <property type="protein sequence ID" value="ALJ92300.1"/>
    <property type="molecule type" value="Genomic_DNA"/>
</dbReference>